<dbReference type="InterPro" id="IPR041698">
    <property type="entry name" value="Methyltransf_25"/>
</dbReference>
<name>A0ABQ7GLF3_DUNSA</name>
<keyword evidence="3" id="KW-0808">Transferase</keyword>
<evidence type="ECO:0000313" key="6">
    <source>
        <dbReference type="EMBL" id="KAF5835439.1"/>
    </source>
</evidence>
<dbReference type="PANTHER" id="PTHR13610:SF11">
    <property type="entry name" value="METHYLTRANSFERASE DOMAIN-CONTAINING PROTEIN"/>
    <property type="match status" value="1"/>
</dbReference>
<comment type="caution">
    <text evidence="6">The sequence shown here is derived from an EMBL/GenBank/DDBJ whole genome shotgun (WGS) entry which is preliminary data.</text>
</comment>
<dbReference type="Pfam" id="PF13649">
    <property type="entry name" value="Methyltransf_25"/>
    <property type="match status" value="1"/>
</dbReference>
<sequence>MVLAHKSALGGVLFELKSWARFVLPSMYFAVFYPSSLSTVERMLNLTECGPKDTLYDLGAGDGRVLIAAAKRGAKAIGYELDAELVATAHQAIAQHPEAARLCQMVQGDASTADVSSATIIALYLSDQGNTRLMRALHPTLRPGTKVVSNFFPITGWDRHLMKTCFADPSTGPLHLYQVPKQ</sequence>
<proteinExistence type="inferred from homology"/>
<dbReference type="InterPro" id="IPR026170">
    <property type="entry name" value="FAM173A/B"/>
</dbReference>
<evidence type="ECO:0000256" key="1">
    <source>
        <dbReference type="ARBA" id="ARBA00010633"/>
    </source>
</evidence>
<dbReference type="PANTHER" id="PTHR13610">
    <property type="entry name" value="METHYLTRANSFERASE DOMAIN-CONTAINING PROTEIN"/>
    <property type="match status" value="1"/>
</dbReference>
<gene>
    <name evidence="6" type="ORF">DUNSADRAFT_7427</name>
</gene>
<keyword evidence="4" id="KW-0949">S-adenosyl-L-methionine</keyword>
<evidence type="ECO:0000256" key="4">
    <source>
        <dbReference type="ARBA" id="ARBA00022691"/>
    </source>
</evidence>
<dbReference type="GO" id="GO:0008168">
    <property type="term" value="F:methyltransferase activity"/>
    <property type="evidence" value="ECO:0007669"/>
    <property type="project" value="UniProtKB-KW"/>
</dbReference>
<comment type="similarity">
    <text evidence="1">Belongs to the ANT/ATPSC lysine N-methyltransferase family.</text>
</comment>
<keyword evidence="2 6" id="KW-0489">Methyltransferase</keyword>
<dbReference type="Gene3D" id="3.40.50.150">
    <property type="entry name" value="Vaccinia Virus protein VP39"/>
    <property type="match status" value="1"/>
</dbReference>
<reference evidence="6" key="1">
    <citation type="submission" date="2017-08" db="EMBL/GenBank/DDBJ databases">
        <authorList>
            <person name="Polle J.E."/>
            <person name="Barry K."/>
            <person name="Cushman J."/>
            <person name="Schmutz J."/>
            <person name="Tran D."/>
            <person name="Hathwaick L.T."/>
            <person name="Yim W.C."/>
            <person name="Jenkins J."/>
            <person name="Mckie-Krisberg Z.M."/>
            <person name="Prochnik S."/>
            <person name="Lindquist E."/>
            <person name="Dockter R.B."/>
            <person name="Adam C."/>
            <person name="Molina H."/>
            <person name="Bunkerborg J."/>
            <person name="Jin E."/>
            <person name="Buchheim M."/>
            <person name="Magnuson J."/>
        </authorList>
    </citation>
    <scope>NUCLEOTIDE SEQUENCE</scope>
    <source>
        <strain evidence="6">CCAP 19/18</strain>
    </source>
</reference>
<dbReference type="CDD" id="cd02440">
    <property type="entry name" value="AdoMet_MTases"/>
    <property type="match status" value="1"/>
</dbReference>
<evidence type="ECO:0000259" key="5">
    <source>
        <dbReference type="Pfam" id="PF13649"/>
    </source>
</evidence>
<protein>
    <submittedName>
        <fullName evidence="6">Methyltransferase</fullName>
    </submittedName>
</protein>
<keyword evidence="7" id="KW-1185">Reference proteome</keyword>
<dbReference type="GO" id="GO:0032259">
    <property type="term" value="P:methylation"/>
    <property type="evidence" value="ECO:0007669"/>
    <property type="project" value="UniProtKB-KW"/>
</dbReference>
<evidence type="ECO:0000256" key="3">
    <source>
        <dbReference type="ARBA" id="ARBA00022679"/>
    </source>
</evidence>
<dbReference type="InterPro" id="IPR029063">
    <property type="entry name" value="SAM-dependent_MTases_sf"/>
</dbReference>
<dbReference type="EMBL" id="MU069705">
    <property type="protein sequence ID" value="KAF5835439.1"/>
    <property type="molecule type" value="Genomic_DNA"/>
</dbReference>
<evidence type="ECO:0000256" key="2">
    <source>
        <dbReference type="ARBA" id="ARBA00022603"/>
    </source>
</evidence>
<dbReference type="SUPFAM" id="SSF53335">
    <property type="entry name" value="S-adenosyl-L-methionine-dependent methyltransferases"/>
    <property type="match status" value="1"/>
</dbReference>
<dbReference type="Proteomes" id="UP000815325">
    <property type="component" value="Unassembled WGS sequence"/>
</dbReference>
<evidence type="ECO:0000313" key="7">
    <source>
        <dbReference type="Proteomes" id="UP000815325"/>
    </source>
</evidence>
<accession>A0ABQ7GLF3</accession>
<organism evidence="6 7">
    <name type="scientific">Dunaliella salina</name>
    <name type="common">Green alga</name>
    <name type="synonym">Protococcus salinus</name>
    <dbReference type="NCBI Taxonomy" id="3046"/>
    <lineage>
        <taxon>Eukaryota</taxon>
        <taxon>Viridiplantae</taxon>
        <taxon>Chlorophyta</taxon>
        <taxon>core chlorophytes</taxon>
        <taxon>Chlorophyceae</taxon>
        <taxon>CS clade</taxon>
        <taxon>Chlamydomonadales</taxon>
        <taxon>Dunaliellaceae</taxon>
        <taxon>Dunaliella</taxon>
    </lineage>
</organism>
<feature type="domain" description="Methyltransferase" evidence="5">
    <location>
        <begin position="57"/>
        <end position="144"/>
    </location>
</feature>